<organism evidence="2 3">
    <name type="scientific">Yarrowia lipolytica</name>
    <name type="common">Candida lipolytica</name>
    <dbReference type="NCBI Taxonomy" id="4952"/>
    <lineage>
        <taxon>Eukaryota</taxon>
        <taxon>Fungi</taxon>
        <taxon>Dikarya</taxon>
        <taxon>Ascomycota</taxon>
        <taxon>Saccharomycotina</taxon>
        <taxon>Dipodascomycetes</taxon>
        <taxon>Dipodascales</taxon>
        <taxon>Dipodascales incertae sedis</taxon>
        <taxon>Yarrowia</taxon>
    </lineage>
</organism>
<evidence type="ECO:0008006" key="4">
    <source>
        <dbReference type="Google" id="ProtNLM"/>
    </source>
</evidence>
<reference evidence="2 3" key="1">
    <citation type="journal article" date="2016" name="PLoS ONE">
        <title>Sequence Assembly of Yarrowia lipolytica Strain W29/CLIB89 Shows Transposable Element Diversity.</title>
        <authorList>
            <person name="Magnan C."/>
            <person name="Yu J."/>
            <person name="Chang I."/>
            <person name="Jahn E."/>
            <person name="Kanomata Y."/>
            <person name="Wu J."/>
            <person name="Zeller M."/>
            <person name="Oakes M."/>
            <person name="Baldi P."/>
            <person name="Sandmeyer S."/>
        </authorList>
    </citation>
    <scope>NUCLEOTIDE SEQUENCE [LARGE SCALE GENOMIC DNA]</scope>
    <source>
        <strain evidence="3">CLIB89(W29)</strain>
    </source>
</reference>
<dbReference type="KEGG" id="yli:2906269"/>
<dbReference type="VEuPathDB" id="FungiDB:YALI0_A13673g"/>
<dbReference type="AlphaFoldDB" id="A0A1D8N4R7"/>
<feature type="region of interest" description="Disordered" evidence="1">
    <location>
        <begin position="347"/>
        <end position="422"/>
    </location>
</feature>
<dbReference type="GeneID" id="2906269"/>
<feature type="compositionally biased region" description="Polar residues" evidence="1">
    <location>
        <begin position="349"/>
        <end position="360"/>
    </location>
</feature>
<protein>
    <recommendedName>
        <fullName evidence="4">ZZ-type domain-containing protein</fullName>
    </recommendedName>
</protein>
<evidence type="ECO:0000313" key="3">
    <source>
        <dbReference type="Proteomes" id="UP000182444"/>
    </source>
</evidence>
<evidence type="ECO:0000256" key="1">
    <source>
        <dbReference type="SAM" id="MobiDB-lite"/>
    </source>
</evidence>
<accession>A0A1D8N4R7</accession>
<proteinExistence type="predicted"/>
<dbReference type="EMBL" id="CP017553">
    <property type="protein sequence ID" value="AOW00610.1"/>
    <property type="molecule type" value="Genomic_DNA"/>
</dbReference>
<evidence type="ECO:0000313" key="2">
    <source>
        <dbReference type="EMBL" id="AOW00610.1"/>
    </source>
</evidence>
<dbReference type="CDD" id="cd02335">
    <property type="entry name" value="ZZ_ADA2"/>
    <property type="match status" value="1"/>
</dbReference>
<feature type="compositionally biased region" description="Polar residues" evidence="1">
    <location>
        <begin position="375"/>
        <end position="392"/>
    </location>
</feature>
<dbReference type="VEuPathDB" id="FungiDB:YALI1_A13713g"/>
<dbReference type="SUPFAM" id="SSF57850">
    <property type="entry name" value="RING/U-box"/>
    <property type="match status" value="1"/>
</dbReference>
<name>A0A1D8N4R7_YARLL</name>
<gene>
    <name evidence="2" type="ORF">YALI1_A13713g</name>
</gene>
<dbReference type="InterPro" id="IPR041983">
    <property type="entry name" value="ADA2-like_ZZ"/>
</dbReference>
<dbReference type="RefSeq" id="XP_500044.3">
    <property type="nucleotide sequence ID" value="XM_500044.3"/>
</dbReference>
<sequence length="495" mass="54996">MRRVILQPGSDAGTKESVSIEPGLHFRTLAEFDSYFQELFEKAPQTFKGYEMALTEGSERWIPVDEAVVGNWLSLKAANSPKWYIRPTNQMNAIRDHVAHEKLETVADSVLQMRAYLEEEMDEIKQRASEEIAALRGDVWALKLKLDTLEQANKSQGSEDVDIIEEGFLKGPKKTASPKLQLGSAGKLKPELFSTLVQFRIPAGTKTTSIPKHVSSCINSLDSVPVVYALTQSGIYEPCEYVSELRDKIYREPEWESFCIGIHEEDEPVKQNIKTATSVSTASTPNRSYAAASGGSFKPSVVKHPKPWIPKPLVKTEENFPSLRQDDLDNICAKTEQMTFSEEFLAAQETPTTSSPSARSKSCAWGIPAPEESLSPPSTRNNQPTENISPTTTERDSPDSTRYPIESHTTAGASSPKKHKTGHAYVAVADPEPVTKPEVGSIPEGPPKCNSCDKLLDKTHVHCVDCETFNCCQECFKMANQAHPKEHTFELYIYQ</sequence>
<dbReference type="Proteomes" id="UP000182444">
    <property type="component" value="Chromosome 1A"/>
</dbReference>